<feature type="non-terminal residue" evidence="1">
    <location>
        <position position="1"/>
    </location>
</feature>
<accession>A0ABU6ZKW1</accession>
<comment type="caution">
    <text evidence="1">The sequence shown here is derived from an EMBL/GenBank/DDBJ whole genome shotgun (WGS) entry which is preliminary data.</text>
</comment>
<name>A0ABU6ZKW1_9FABA</name>
<protein>
    <submittedName>
        <fullName evidence="1">Uncharacterized protein</fullName>
    </submittedName>
</protein>
<proteinExistence type="predicted"/>
<evidence type="ECO:0000313" key="2">
    <source>
        <dbReference type="Proteomes" id="UP001341840"/>
    </source>
</evidence>
<dbReference type="EMBL" id="JASCZI010272517">
    <property type="protein sequence ID" value="MED6222573.1"/>
    <property type="molecule type" value="Genomic_DNA"/>
</dbReference>
<evidence type="ECO:0000313" key="1">
    <source>
        <dbReference type="EMBL" id="MED6222573.1"/>
    </source>
</evidence>
<gene>
    <name evidence="1" type="ORF">PIB30_065638</name>
</gene>
<reference evidence="1 2" key="1">
    <citation type="journal article" date="2023" name="Plants (Basel)">
        <title>Bridging the Gap: Combining Genomics and Transcriptomics Approaches to Understand Stylosanthes scabra, an Orphan Legume from the Brazilian Caatinga.</title>
        <authorList>
            <person name="Ferreira-Neto J.R.C."/>
            <person name="da Silva M.D."/>
            <person name="Binneck E."/>
            <person name="de Melo N.F."/>
            <person name="da Silva R.H."/>
            <person name="de Melo A.L.T.M."/>
            <person name="Pandolfi V."/>
            <person name="Bustamante F.O."/>
            <person name="Brasileiro-Vidal A.C."/>
            <person name="Benko-Iseppon A.M."/>
        </authorList>
    </citation>
    <scope>NUCLEOTIDE SEQUENCE [LARGE SCALE GENOMIC DNA]</scope>
    <source>
        <tissue evidence="1">Leaves</tissue>
    </source>
</reference>
<keyword evidence="2" id="KW-1185">Reference proteome</keyword>
<sequence>PLFSCLLRRSWWLNKPRFQASFLSPSTGAAAGGKLRRRRWWCAETRHIHRGRVHFSHGFRFCHCLAPIQLPSAGFHLFRSAYVLCFPLFCAILS</sequence>
<dbReference type="Proteomes" id="UP001341840">
    <property type="component" value="Unassembled WGS sequence"/>
</dbReference>
<organism evidence="1 2">
    <name type="scientific">Stylosanthes scabra</name>
    <dbReference type="NCBI Taxonomy" id="79078"/>
    <lineage>
        <taxon>Eukaryota</taxon>
        <taxon>Viridiplantae</taxon>
        <taxon>Streptophyta</taxon>
        <taxon>Embryophyta</taxon>
        <taxon>Tracheophyta</taxon>
        <taxon>Spermatophyta</taxon>
        <taxon>Magnoliopsida</taxon>
        <taxon>eudicotyledons</taxon>
        <taxon>Gunneridae</taxon>
        <taxon>Pentapetalae</taxon>
        <taxon>rosids</taxon>
        <taxon>fabids</taxon>
        <taxon>Fabales</taxon>
        <taxon>Fabaceae</taxon>
        <taxon>Papilionoideae</taxon>
        <taxon>50 kb inversion clade</taxon>
        <taxon>dalbergioids sensu lato</taxon>
        <taxon>Dalbergieae</taxon>
        <taxon>Pterocarpus clade</taxon>
        <taxon>Stylosanthes</taxon>
    </lineage>
</organism>